<evidence type="ECO:0000256" key="1">
    <source>
        <dbReference type="SAM" id="Phobius"/>
    </source>
</evidence>
<organism evidence="2 3">
    <name type="scientific">Candidatus Shapirobacteria bacterium GW2011_GWE1_38_92</name>
    <dbReference type="NCBI Taxonomy" id="1618489"/>
    <lineage>
        <taxon>Bacteria</taxon>
        <taxon>Candidatus Shapironibacteriota</taxon>
    </lineage>
</organism>
<dbReference type="AlphaFoldDB" id="A0A0G0LHU9"/>
<gene>
    <name evidence="2" type="ORF">UT14_C0011G0011</name>
</gene>
<proteinExistence type="predicted"/>
<protein>
    <submittedName>
        <fullName evidence="2">Uncharacterized protein</fullName>
    </submittedName>
</protein>
<evidence type="ECO:0000313" key="3">
    <source>
        <dbReference type="Proteomes" id="UP000033841"/>
    </source>
</evidence>
<keyword evidence="1" id="KW-1133">Transmembrane helix</keyword>
<feature type="transmembrane region" description="Helical" evidence="1">
    <location>
        <begin position="73"/>
        <end position="93"/>
    </location>
</feature>
<reference evidence="2 3" key="1">
    <citation type="journal article" date="2015" name="Nature">
        <title>rRNA introns, odd ribosomes, and small enigmatic genomes across a large radiation of phyla.</title>
        <authorList>
            <person name="Brown C.T."/>
            <person name="Hug L.A."/>
            <person name="Thomas B.C."/>
            <person name="Sharon I."/>
            <person name="Castelle C.J."/>
            <person name="Singh A."/>
            <person name="Wilkins M.J."/>
            <person name="Williams K.H."/>
            <person name="Banfield J.F."/>
        </authorList>
    </citation>
    <scope>NUCLEOTIDE SEQUENCE [LARGE SCALE GENOMIC DNA]</scope>
</reference>
<keyword evidence="1" id="KW-0812">Transmembrane</keyword>
<keyword evidence="1" id="KW-0472">Membrane</keyword>
<accession>A0A0G0LHU9</accession>
<sequence>MAGIFGQIAPPINNSYFNAGTQGQGLFLFLSNIFKLTGTIAGIIMVIQFITAGYMYISANGDIKKTETAWAKIWQSLIGLVIIASAFVLTGVVERITGIKILNPEIVGP</sequence>
<dbReference type="EMBL" id="LBVR01000011">
    <property type="protein sequence ID" value="KKQ91468.1"/>
    <property type="molecule type" value="Genomic_DNA"/>
</dbReference>
<dbReference type="Proteomes" id="UP000033841">
    <property type="component" value="Unassembled WGS sequence"/>
</dbReference>
<evidence type="ECO:0000313" key="2">
    <source>
        <dbReference type="EMBL" id="KKQ91468.1"/>
    </source>
</evidence>
<comment type="caution">
    <text evidence="2">The sequence shown here is derived from an EMBL/GenBank/DDBJ whole genome shotgun (WGS) entry which is preliminary data.</text>
</comment>
<name>A0A0G0LHU9_9BACT</name>
<feature type="transmembrane region" description="Helical" evidence="1">
    <location>
        <begin position="36"/>
        <end position="57"/>
    </location>
</feature>